<protein>
    <submittedName>
        <fullName evidence="2">Transposase</fullName>
    </submittedName>
</protein>
<sequence length="110" mass="12885">LFALYPKLEEAYNLINSLRAIFRNKKLTKETAKQKFKGWYEKVASCTLREIKSVRDTIRFYEDEILNYFDGRKTNASAESLNSKIKCFRAQVKGVIDIPFFMYRLATVLG</sequence>
<reference evidence="2 3" key="1">
    <citation type="submission" date="2024-04" db="EMBL/GenBank/DDBJ databases">
        <title>Human intestinal bacterial collection.</title>
        <authorList>
            <person name="Pauvert C."/>
            <person name="Hitch T.C.A."/>
            <person name="Clavel T."/>
        </authorList>
    </citation>
    <scope>NUCLEOTIDE SEQUENCE [LARGE SCALE GENOMIC DNA]</scope>
    <source>
        <strain evidence="2 3">CLA-AA-H145</strain>
    </source>
</reference>
<accession>A0ABV1FT08</accession>
<feature type="domain" description="Transposase IS204/IS1001/IS1096/IS1165 DDE" evidence="1">
    <location>
        <begin position="2"/>
        <end position="104"/>
    </location>
</feature>
<dbReference type="InterPro" id="IPR002560">
    <property type="entry name" value="Transposase_DDE"/>
</dbReference>
<keyword evidence="3" id="KW-1185">Reference proteome</keyword>
<dbReference type="EMBL" id="JBBNFP010000054">
    <property type="protein sequence ID" value="MEQ2487539.1"/>
    <property type="molecule type" value="Genomic_DNA"/>
</dbReference>
<dbReference type="RefSeq" id="WP_215760614.1">
    <property type="nucleotide sequence ID" value="NZ_JAHKBE010000055.1"/>
</dbReference>
<organism evidence="2 3">
    <name type="scientific">Hallella faecis</name>
    <dbReference type="NCBI Taxonomy" id="2841596"/>
    <lineage>
        <taxon>Bacteria</taxon>
        <taxon>Pseudomonadati</taxon>
        <taxon>Bacteroidota</taxon>
        <taxon>Bacteroidia</taxon>
        <taxon>Bacteroidales</taxon>
        <taxon>Prevotellaceae</taxon>
        <taxon>Hallella</taxon>
    </lineage>
</organism>
<comment type="caution">
    <text evidence="2">The sequence shown here is derived from an EMBL/GenBank/DDBJ whole genome shotgun (WGS) entry which is preliminary data.</text>
</comment>
<dbReference type="Proteomes" id="UP001487296">
    <property type="component" value="Unassembled WGS sequence"/>
</dbReference>
<dbReference type="Pfam" id="PF01610">
    <property type="entry name" value="DDE_Tnp_ISL3"/>
    <property type="match status" value="1"/>
</dbReference>
<evidence type="ECO:0000313" key="2">
    <source>
        <dbReference type="EMBL" id="MEQ2487539.1"/>
    </source>
</evidence>
<evidence type="ECO:0000259" key="1">
    <source>
        <dbReference type="Pfam" id="PF01610"/>
    </source>
</evidence>
<name>A0ABV1FT08_9BACT</name>
<gene>
    <name evidence="2" type="ORF">AAAT34_10880</name>
</gene>
<proteinExistence type="predicted"/>
<evidence type="ECO:0000313" key="3">
    <source>
        <dbReference type="Proteomes" id="UP001487296"/>
    </source>
</evidence>
<feature type="non-terminal residue" evidence="2">
    <location>
        <position position="1"/>
    </location>
</feature>